<feature type="domain" description="Immunoglobulin C1-set" evidence="2">
    <location>
        <begin position="74"/>
        <end position="139"/>
    </location>
</feature>
<dbReference type="Proteomes" id="UP000002279">
    <property type="component" value="Chromosome 2"/>
</dbReference>
<sequence length="231" mass="24540">MSPAGKSPPVSCLSPQVPVSGSLRAQAGVGFLLSHISLGQGKDNVAKLAFGSGTEVTVEPRVRAESQPTVLVLRNQSFAACLVKDFYPKELKLTLSAPHPPLTEPIQATALTAQGTYSAVGIGQFSEEDTVTCFVRHSSVQMNVTEKQDKAPAQPSAEKSRQSDPADQERSSTAHPGSENPKESVLTCSEQSFTGDREWGNTLSIVILALRVLLVKSVALNLLLTVQASCR</sequence>
<reference evidence="3" key="3">
    <citation type="submission" date="2025-09" db="UniProtKB">
        <authorList>
            <consortium name="Ensembl"/>
        </authorList>
    </citation>
    <scope>IDENTIFICATION</scope>
    <source>
        <strain evidence="3">Glennie</strain>
    </source>
</reference>
<evidence type="ECO:0000259" key="2">
    <source>
        <dbReference type="Pfam" id="PF07654"/>
    </source>
</evidence>
<dbReference type="Pfam" id="PF07654">
    <property type="entry name" value="C1-set"/>
    <property type="match status" value="1"/>
</dbReference>
<evidence type="ECO:0000256" key="1">
    <source>
        <dbReference type="SAM" id="MobiDB-lite"/>
    </source>
</evidence>
<dbReference type="Gene3D" id="2.60.40.10">
    <property type="entry name" value="Immunoglobulins"/>
    <property type="match status" value="1"/>
</dbReference>
<dbReference type="AlphaFoldDB" id="F6RVL8"/>
<keyword evidence="4" id="KW-1185">Reference proteome</keyword>
<dbReference type="Bgee" id="ENSOANG00000019992">
    <property type="expression patterns" value="Expressed in liver and 3 other cell types or tissues"/>
</dbReference>
<dbReference type="SUPFAM" id="SSF48726">
    <property type="entry name" value="Immunoglobulin"/>
    <property type="match status" value="1"/>
</dbReference>
<protein>
    <recommendedName>
        <fullName evidence="2">Immunoglobulin C1-set domain-containing protein</fullName>
    </recommendedName>
</protein>
<accession>F6RVL8</accession>
<dbReference type="InterPro" id="IPR003597">
    <property type="entry name" value="Ig_C1-set"/>
</dbReference>
<evidence type="ECO:0000313" key="4">
    <source>
        <dbReference type="Proteomes" id="UP000002279"/>
    </source>
</evidence>
<dbReference type="GeneTree" id="ENSGT01020000230916"/>
<reference evidence="3" key="2">
    <citation type="submission" date="2025-08" db="UniProtKB">
        <authorList>
            <consortium name="Ensembl"/>
        </authorList>
    </citation>
    <scope>IDENTIFICATION</scope>
    <source>
        <strain evidence="3">Glennie</strain>
    </source>
</reference>
<dbReference type="InterPro" id="IPR013783">
    <property type="entry name" value="Ig-like_fold"/>
</dbReference>
<evidence type="ECO:0000313" key="3">
    <source>
        <dbReference type="Ensembl" id="ENSOANP00000027734.2"/>
    </source>
</evidence>
<dbReference type="InParanoid" id="F6RVL8"/>
<dbReference type="Ensembl" id="ENSOANT00000031533.2">
    <property type="protein sequence ID" value="ENSOANP00000027734.2"/>
    <property type="gene ID" value="ENSOANG00000019992.2"/>
</dbReference>
<organism evidence="3 4">
    <name type="scientific">Ornithorhynchus anatinus</name>
    <name type="common">Duckbill platypus</name>
    <dbReference type="NCBI Taxonomy" id="9258"/>
    <lineage>
        <taxon>Eukaryota</taxon>
        <taxon>Metazoa</taxon>
        <taxon>Chordata</taxon>
        <taxon>Craniata</taxon>
        <taxon>Vertebrata</taxon>
        <taxon>Euteleostomi</taxon>
        <taxon>Mammalia</taxon>
        <taxon>Monotremata</taxon>
        <taxon>Ornithorhynchidae</taxon>
        <taxon>Ornithorhynchus</taxon>
    </lineage>
</organism>
<feature type="compositionally biased region" description="Basic and acidic residues" evidence="1">
    <location>
        <begin position="158"/>
        <end position="172"/>
    </location>
</feature>
<reference evidence="3 4" key="1">
    <citation type="journal article" date="2008" name="Nature">
        <title>Genome analysis of the platypus reveals unique signatures of evolution.</title>
        <authorList>
            <person name="Warren W.C."/>
            <person name="Hillier L.W."/>
            <person name="Marshall Graves J.A."/>
            <person name="Birney E."/>
            <person name="Ponting C.P."/>
            <person name="Grutzner F."/>
            <person name="Belov K."/>
            <person name="Miller W."/>
            <person name="Clarke L."/>
            <person name="Chinwalla A.T."/>
            <person name="Yang S.P."/>
            <person name="Heger A."/>
            <person name="Locke D.P."/>
            <person name="Miethke P."/>
            <person name="Waters P.D."/>
            <person name="Veyrunes F."/>
            <person name="Fulton L."/>
            <person name="Fulton B."/>
            <person name="Graves T."/>
            <person name="Wallis J."/>
            <person name="Puente X.S."/>
            <person name="Lopez-Otin C."/>
            <person name="Ordonez G.R."/>
            <person name="Eichler E.E."/>
            <person name="Chen L."/>
            <person name="Cheng Z."/>
            <person name="Deakin J.E."/>
            <person name="Alsop A."/>
            <person name="Thompson K."/>
            <person name="Kirby P."/>
            <person name="Papenfuss A.T."/>
            <person name="Wakefield M.J."/>
            <person name="Olender T."/>
            <person name="Lancet D."/>
            <person name="Huttley G.A."/>
            <person name="Smit A.F."/>
            <person name="Pask A."/>
            <person name="Temple-Smith P."/>
            <person name="Batzer M.A."/>
            <person name="Walker J.A."/>
            <person name="Konkel M.K."/>
            <person name="Harris R.S."/>
            <person name="Whittington C.M."/>
            <person name="Wong E.S."/>
            <person name="Gemmell N.J."/>
            <person name="Buschiazzo E."/>
            <person name="Vargas Jentzsch I.M."/>
            <person name="Merkel A."/>
            <person name="Schmitz J."/>
            <person name="Zemann A."/>
            <person name="Churakov G."/>
            <person name="Kriegs J.O."/>
            <person name="Brosius J."/>
            <person name="Murchison E.P."/>
            <person name="Sachidanandam R."/>
            <person name="Smith C."/>
            <person name="Hannon G.J."/>
            <person name="Tsend-Ayush E."/>
            <person name="McMillan D."/>
            <person name="Attenborough R."/>
            <person name="Rens W."/>
            <person name="Ferguson-Smith M."/>
            <person name="Lefevre C.M."/>
            <person name="Sharp J.A."/>
            <person name="Nicholas K.R."/>
            <person name="Ray D.A."/>
            <person name="Kube M."/>
            <person name="Reinhardt R."/>
            <person name="Pringle T.H."/>
            <person name="Taylor J."/>
            <person name="Jones R.C."/>
            <person name="Nixon B."/>
            <person name="Dacheux J.L."/>
            <person name="Niwa H."/>
            <person name="Sekita Y."/>
            <person name="Huang X."/>
            <person name="Stark A."/>
            <person name="Kheradpour P."/>
            <person name="Kellis M."/>
            <person name="Flicek P."/>
            <person name="Chen Y."/>
            <person name="Webber C."/>
            <person name="Hardison R."/>
            <person name="Nelson J."/>
            <person name="Hallsworth-Pepin K."/>
            <person name="Delehaunty K."/>
            <person name="Markovic C."/>
            <person name="Minx P."/>
            <person name="Feng Y."/>
            <person name="Kremitzki C."/>
            <person name="Mitreva M."/>
            <person name="Glasscock J."/>
            <person name="Wylie T."/>
            <person name="Wohldmann P."/>
            <person name="Thiru P."/>
            <person name="Nhan M.N."/>
            <person name="Pohl C.S."/>
            <person name="Smith S.M."/>
            <person name="Hou S."/>
            <person name="Nefedov M."/>
            <person name="de Jong P.J."/>
            <person name="Renfree M.B."/>
            <person name="Mardis E.R."/>
            <person name="Wilson R.K."/>
        </authorList>
    </citation>
    <scope>NUCLEOTIDE SEQUENCE [LARGE SCALE GENOMIC DNA]</scope>
    <source>
        <strain evidence="3 4">Glennie</strain>
    </source>
</reference>
<feature type="region of interest" description="Disordered" evidence="1">
    <location>
        <begin position="144"/>
        <end position="187"/>
    </location>
</feature>
<proteinExistence type="predicted"/>
<dbReference type="InterPro" id="IPR036179">
    <property type="entry name" value="Ig-like_dom_sf"/>
</dbReference>
<name>F6RVL8_ORNAN</name>